<feature type="non-terminal residue" evidence="1">
    <location>
        <position position="81"/>
    </location>
</feature>
<comment type="caution">
    <text evidence="1">The sequence shown here is derived from an EMBL/GenBank/DDBJ whole genome shotgun (WGS) entry which is preliminary data.</text>
</comment>
<evidence type="ECO:0000313" key="2">
    <source>
        <dbReference type="Proteomes" id="UP000789702"/>
    </source>
</evidence>
<protein>
    <submittedName>
        <fullName evidence="1">11803_t:CDS:1</fullName>
    </submittedName>
</protein>
<name>A0ACA9P6H2_9GLOM</name>
<feature type="non-terminal residue" evidence="1">
    <location>
        <position position="1"/>
    </location>
</feature>
<organism evidence="1 2">
    <name type="scientific">Dentiscutata heterogama</name>
    <dbReference type="NCBI Taxonomy" id="1316150"/>
    <lineage>
        <taxon>Eukaryota</taxon>
        <taxon>Fungi</taxon>
        <taxon>Fungi incertae sedis</taxon>
        <taxon>Mucoromycota</taxon>
        <taxon>Glomeromycotina</taxon>
        <taxon>Glomeromycetes</taxon>
        <taxon>Diversisporales</taxon>
        <taxon>Gigasporaceae</taxon>
        <taxon>Dentiscutata</taxon>
    </lineage>
</organism>
<proteinExistence type="predicted"/>
<gene>
    <name evidence="1" type="ORF">DHETER_LOCUS11437</name>
</gene>
<dbReference type="Proteomes" id="UP000789702">
    <property type="component" value="Unassembled WGS sequence"/>
</dbReference>
<sequence length="81" mass="9383">KKGLQMSFSKSDVKSYDNTTVECNKNLITSFYIDSNEEFQTFISKNLYIDSNEEFQKLLMYLSKSVVASDDDITAEYNKNL</sequence>
<evidence type="ECO:0000313" key="1">
    <source>
        <dbReference type="EMBL" id="CAG8694657.1"/>
    </source>
</evidence>
<reference evidence="1" key="1">
    <citation type="submission" date="2021-06" db="EMBL/GenBank/DDBJ databases">
        <authorList>
            <person name="Kallberg Y."/>
            <person name="Tangrot J."/>
            <person name="Rosling A."/>
        </authorList>
    </citation>
    <scope>NUCLEOTIDE SEQUENCE</scope>
    <source>
        <strain evidence="1">IL203A</strain>
    </source>
</reference>
<keyword evidence="2" id="KW-1185">Reference proteome</keyword>
<dbReference type="EMBL" id="CAJVPU010025021">
    <property type="protein sequence ID" value="CAG8694657.1"/>
    <property type="molecule type" value="Genomic_DNA"/>
</dbReference>
<accession>A0ACA9P6H2</accession>